<dbReference type="InterPro" id="IPR001841">
    <property type="entry name" value="Znf_RING"/>
</dbReference>
<dbReference type="Pfam" id="PF13639">
    <property type="entry name" value="zf-RING_2"/>
    <property type="match status" value="1"/>
</dbReference>
<evidence type="ECO:0000256" key="10">
    <source>
        <dbReference type="ARBA" id="ARBA00022786"/>
    </source>
</evidence>
<keyword evidence="11" id="KW-0862">Zinc</keyword>
<dbReference type="GO" id="GO:0061630">
    <property type="term" value="F:ubiquitin protein ligase activity"/>
    <property type="evidence" value="ECO:0007669"/>
    <property type="project" value="UniProtKB-EC"/>
</dbReference>
<evidence type="ECO:0000256" key="7">
    <source>
        <dbReference type="ARBA" id="ARBA00022723"/>
    </source>
</evidence>
<dbReference type="GO" id="GO:0016020">
    <property type="term" value="C:membrane"/>
    <property type="evidence" value="ECO:0007669"/>
    <property type="project" value="UniProtKB-SubCell"/>
</dbReference>
<comment type="pathway">
    <text evidence="3">Protein modification; protein ubiquitination.</text>
</comment>
<evidence type="ECO:0000259" key="15">
    <source>
        <dbReference type="PROSITE" id="PS50089"/>
    </source>
</evidence>
<evidence type="ECO:0000256" key="11">
    <source>
        <dbReference type="ARBA" id="ARBA00022833"/>
    </source>
</evidence>
<evidence type="ECO:0000313" key="16">
    <source>
        <dbReference type="Proteomes" id="UP000235220"/>
    </source>
</evidence>
<evidence type="ECO:0000256" key="12">
    <source>
        <dbReference type="ARBA" id="ARBA00022989"/>
    </source>
</evidence>
<dbReference type="CDD" id="cd16461">
    <property type="entry name" value="RING-H2_EL5-like"/>
    <property type="match status" value="1"/>
</dbReference>
<dbReference type="GeneID" id="108987127"/>
<evidence type="ECO:0000256" key="3">
    <source>
        <dbReference type="ARBA" id="ARBA00004906"/>
    </source>
</evidence>
<dbReference type="EC" id="2.3.2.27" evidence="4"/>
<dbReference type="PANTHER" id="PTHR46279:SF31">
    <property type="entry name" value="RING-H2 FINGER PROTEIN ATL20-LIKE ISOFORM X1"/>
    <property type="match status" value="1"/>
</dbReference>
<keyword evidence="9" id="KW-0863">Zinc-finger</keyword>
<evidence type="ECO:0000256" key="8">
    <source>
        <dbReference type="ARBA" id="ARBA00022729"/>
    </source>
</evidence>
<evidence type="ECO:0000256" key="13">
    <source>
        <dbReference type="ARBA" id="ARBA00023136"/>
    </source>
</evidence>
<dbReference type="SMART" id="SM00184">
    <property type="entry name" value="RING"/>
    <property type="match status" value="1"/>
</dbReference>
<comment type="similarity">
    <text evidence="14">Belongs to the RING-type zinc finger family. ATL subfamily.</text>
</comment>
<comment type="catalytic activity">
    <reaction evidence="1">
        <text>S-ubiquitinyl-[E2 ubiquitin-conjugating enzyme]-L-cysteine + [acceptor protein]-L-lysine = [E2 ubiquitin-conjugating enzyme]-L-cysteine + N(6)-ubiquitinyl-[acceptor protein]-L-lysine.</text>
        <dbReference type="EC" id="2.3.2.27"/>
    </reaction>
</comment>
<dbReference type="STRING" id="51240.A0A2I4E807"/>
<keyword evidence="13" id="KW-0472">Membrane</keyword>
<dbReference type="RefSeq" id="XP_018815535.2">
    <property type="nucleotide sequence ID" value="XM_018959990.2"/>
</dbReference>
<dbReference type="Gramene" id="Jr02_16260_p1">
    <property type="protein sequence ID" value="cds.Jr02_16260_p1"/>
    <property type="gene ID" value="Jr02_16260"/>
</dbReference>
<dbReference type="InterPro" id="IPR025287">
    <property type="entry name" value="WAK_GUB"/>
</dbReference>
<dbReference type="Proteomes" id="UP000235220">
    <property type="component" value="Chromosome 2"/>
</dbReference>
<dbReference type="GO" id="GO:0008270">
    <property type="term" value="F:zinc ion binding"/>
    <property type="evidence" value="ECO:0007669"/>
    <property type="project" value="UniProtKB-KW"/>
</dbReference>
<evidence type="ECO:0000256" key="14">
    <source>
        <dbReference type="ARBA" id="ARBA00024209"/>
    </source>
</evidence>
<gene>
    <name evidence="17" type="primary">LOC108987127</name>
</gene>
<keyword evidence="7" id="KW-0479">Metal-binding</keyword>
<comment type="subcellular location">
    <subcellularLocation>
        <location evidence="2">Membrane</location>
        <topology evidence="2">Single-pass membrane protein</topology>
    </subcellularLocation>
</comment>
<evidence type="ECO:0000256" key="5">
    <source>
        <dbReference type="ARBA" id="ARBA00022679"/>
    </source>
</evidence>
<dbReference type="InterPro" id="IPR046948">
    <property type="entry name" value="ATL20-22-like"/>
</dbReference>
<dbReference type="PROSITE" id="PS50089">
    <property type="entry name" value="ZF_RING_2"/>
    <property type="match status" value="1"/>
</dbReference>
<keyword evidence="10" id="KW-0833">Ubl conjugation pathway</keyword>
<evidence type="ECO:0000313" key="17">
    <source>
        <dbReference type="RefSeq" id="XP_018815535.2"/>
    </source>
</evidence>
<keyword evidence="6" id="KW-0812">Transmembrane</keyword>
<evidence type="ECO:0000256" key="9">
    <source>
        <dbReference type="ARBA" id="ARBA00022771"/>
    </source>
</evidence>
<feature type="domain" description="RING-type" evidence="15">
    <location>
        <begin position="317"/>
        <end position="359"/>
    </location>
</feature>
<organism evidence="16 17">
    <name type="scientific">Juglans regia</name>
    <name type="common">English walnut</name>
    <dbReference type="NCBI Taxonomy" id="51240"/>
    <lineage>
        <taxon>Eukaryota</taxon>
        <taxon>Viridiplantae</taxon>
        <taxon>Streptophyta</taxon>
        <taxon>Embryophyta</taxon>
        <taxon>Tracheophyta</taxon>
        <taxon>Spermatophyta</taxon>
        <taxon>Magnoliopsida</taxon>
        <taxon>eudicotyledons</taxon>
        <taxon>Gunneridae</taxon>
        <taxon>Pentapetalae</taxon>
        <taxon>rosids</taxon>
        <taxon>fabids</taxon>
        <taxon>Fagales</taxon>
        <taxon>Juglandaceae</taxon>
        <taxon>Juglans</taxon>
    </lineage>
</organism>
<dbReference type="OrthoDB" id="8062037at2759"/>
<proteinExistence type="inferred from homology"/>
<dbReference type="AlphaFoldDB" id="A0A2I4E807"/>
<evidence type="ECO:0000256" key="2">
    <source>
        <dbReference type="ARBA" id="ARBA00004167"/>
    </source>
</evidence>
<evidence type="ECO:0000256" key="4">
    <source>
        <dbReference type="ARBA" id="ARBA00012483"/>
    </source>
</evidence>
<dbReference type="PANTHER" id="PTHR46279">
    <property type="entry name" value="RING/U-BOX SUPERFAMILY PROTEIN"/>
    <property type="match status" value="1"/>
</dbReference>
<dbReference type="KEGG" id="jre:108987127"/>
<keyword evidence="16" id="KW-1185">Reference proteome</keyword>
<reference evidence="17" key="1">
    <citation type="submission" date="2025-08" db="UniProtKB">
        <authorList>
            <consortium name="RefSeq"/>
        </authorList>
    </citation>
    <scope>IDENTIFICATION</scope>
    <source>
        <tissue evidence="17">Leaves</tissue>
    </source>
</reference>
<dbReference type="SUPFAM" id="SSF57850">
    <property type="entry name" value="RING/U-box"/>
    <property type="match status" value="1"/>
</dbReference>
<evidence type="ECO:0000256" key="6">
    <source>
        <dbReference type="ARBA" id="ARBA00022692"/>
    </source>
</evidence>
<accession>A0A2I4E807</accession>
<keyword evidence="8" id="KW-0732">Signal</keyword>
<name>A0A2I4E807_JUGRE</name>
<sequence length="386" mass="42600">MTSFQSFLFFIFIWVFLSRIESSTAICKTTSCGGSQSPPVRFPFRLKDSQPKSCGYPGFDLSCNNQSQTILTLPYSGDFVVEDIDYLGQSINIGDPNHCFPKRFLDNFNLSNSPFHFEVPENYTFFNCSSNATMMYLYWPIYCLSGDDYMVWFTTTLYTDISSPPTSCKMISTAVTGLLLPFSQSQLVQLTWDVSNCQRCAGSGGDCARENDSSLEVGCSYTPSNHNNGGLPRSVKYGVAIGVGIPGIVCIIGLACYLCGLVRVFSRRRHPSTELSISITPQRTMFATGLDGPTIESYPKTLLGESRRLPKPNDNTCPICLSEYQPKEELRTIPDCNHYFHANCVDEWLKMNATCPLCRNSPDGSVLVTPSSSASSSSSSSSISMV</sequence>
<keyword evidence="5" id="KW-0808">Transferase</keyword>
<keyword evidence="12" id="KW-1133">Transmembrane helix</keyword>
<dbReference type="InterPro" id="IPR013083">
    <property type="entry name" value="Znf_RING/FYVE/PHD"/>
</dbReference>
<dbReference type="GO" id="GO:0030247">
    <property type="term" value="F:polysaccharide binding"/>
    <property type="evidence" value="ECO:0007669"/>
    <property type="project" value="InterPro"/>
</dbReference>
<dbReference type="Gene3D" id="3.30.40.10">
    <property type="entry name" value="Zinc/RING finger domain, C3HC4 (zinc finger)"/>
    <property type="match status" value="1"/>
</dbReference>
<protein>
    <recommendedName>
        <fullName evidence="4">RING-type E3 ubiquitin transferase</fullName>
        <ecNumber evidence="4">2.3.2.27</ecNumber>
    </recommendedName>
</protein>
<dbReference type="Pfam" id="PF13947">
    <property type="entry name" value="GUB_WAK_bind"/>
    <property type="match status" value="1"/>
</dbReference>
<evidence type="ECO:0000256" key="1">
    <source>
        <dbReference type="ARBA" id="ARBA00000900"/>
    </source>
</evidence>